<dbReference type="RefSeq" id="XP_015966619.1">
    <property type="nucleotide sequence ID" value="XM_016111133.1"/>
</dbReference>
<dbReference type="KEGG" id="adu:107490357"/>
<feature type="domain" description="SWIM-type" evidence="5">
    <location>
        <begin position="279"/>
        <end position="311"/>
    </location>
</feature>
<gene>
    <name evidence="7" type="primary">LOC107490357</name>
</gene>
<keyword evidence="1" id="KW-0479">Metal-binding</keyword>
<accession>A0A6P4DLW5</accession>
<dbReference type="GeneID" id="107490357"/>
<dbReference type="InterPro" id="IPR006564">
    <property type="entry name" value="Znf_PMZ"/>
</dbReference>
<dbReference type="InterPro" id="IPR018289">
    <property type="entry name" value="MULE_transposase_dom"/>
</dbReference>
<keyword evidence="6" id="KW-1185">Reference proteome</keyword>
<dbReference type="Pfam" id="PF10551">
    <property type="entry name" value="MULE"/>
    <property type="match status" value="1"/>
</dbReference>
<evidence type="ECO:0000256" key="3">
    <source>
        <dbReference type="ARBA" id="ARBA00022833"/>
    </source>
</evidence>
<evidence type="ECO:0000313" key="6">
    <source>
        <dbReference type="Proteomes" id="UP000515211"/>
    </source>
</evidence>
<evidence type="ECO:0000313" key="7">
    <source>
        <dbReference type="RefSeq" id="XP_015966619.1"/>
    </source>
</evidence>
<keyword evidence="2 4" id="KW-0863">Zinc-finger</keyword>
<dbReference type="AlphaFoldDB" id="A0A6P4DLW5"/>
<reference evidence="6" key="1">
    <citation type="journal article" date="2016" name="Nat. Genet.">
        <title>The genome sequences of Arachis duranensis and Arachis ipaensis, the diploid ancestors of cultivated peanut.</title>
        <authorList>
            <person name="Bertioli D.J."/>
            <person name="Cannon S.B."/>
            <person name="Froenicke L."/>
            <person name="Huang G."/>
            <person name="Farmer A.D."/>
            <person name="Cannon E.K."/>
            <person name="Liu X."/>
            <person name="Gao D."/>
            <person name="Clevenger J."/>
            <person name="Dash S."/>
            <person name="Ren L."/>
            <person name="Moretzsohn M.C."/>
            <person name="Shirasawa K."/>
            <person name="Huang W."/>
            <person name="Vidigal B."/>
            <person name="Abernathy B."/>
            <person name="Chu Y."/>
            <person name="Niederhuth C.E."/>
            <person name="Umale P."/>
            <person name="Araujo A.C."/>
            <person name="Kozik A."/>
            <person name="Kim K.D."/>
            <person name="Burow M.D."/>
            <person name="Varshney R.K."/>
            <person name="Wang X."/>
            <person name="Zhang X."/>
            <person name="Barkley N."/>
            <person name="Guimaraes P.M."/>
            <person name="Isobe S."/>
            <person name="Guo B."/>
            <person name="Liao B."/>
            <person name="Stalker H.T."/>
            <person name="Schmitz R.J."/>
            <person name="Scheffler B.E."/>
            <person name="Leal-Bertioli S.C."/>
            <person name="Xun X."/>
            <person name="Jackson S.A."/>
            <person name="Michelmore R."/>
            <person name="Ozias-Akins P."/>
        </authorList>
    </citation>
    <scope>NUCLEOTIDE SEQUENCE [LARGE SCALE GENOMIC DNA]</scope>
    <source>
        <strain evidence="6">cv. V14167</strain>
    </source>
</reference>
<dbReference type="Proteomes" id="UP000515211">
    <property type="component" value="Chromosome 1"/>
</dbReference>
<protein>
    <submittedName>
        <fullName evidence="7">Uncharacterized protein LOC107490357</fullName>
    </submittedName>
</protein>
<dbReference type="InterPro" id="IPR007527">
    <property type="entry name" value="Znf_SWIM"/>
</dbReference>
<sequence length="364" mass="41130">MFDKVFWTFPSCVEAFKHCKPFVSIDGMHLYGRYDGVLLIAMAQDGNINILSIASAIVVSKSIESWSFFLTNLRCHVTPQEVLLVISDRSQAIKATFSADDSGWHPPRAFHAYCIRHMAAKFMTHFKLVILNTTYSPSKARYEWYMDALRGVSSGITDWAGHFNKEIWLQHCDCDRRFGHMTTNLSECITSVLKGTRYLPISAIVCITYEHLQKLLVTKGREAQSQLAAGNCFSQRLMASIEKNKEGISKMCVTHCDRQASVFVVEELESFMGWSQGSFCVSLSAGTCDCGFFQSLHYPCCHALAGCAAASIELAPYVHPIYRQEAVFKVYEMEFPPIPDESLWPECYGTMLYPNPLMCQKTTR</sequence>
<reference evidence="7" key="2">
    <citation type="submission" date="2025-08" db="UniProtKB">
        <authorList>
            <consortium name="RefSeq"/>
        </authorList>
    </citation>
    <scope>IDENTIFICATION</scope>
    <source>
        <tissue evidence="7">Whole plant</tissue>
    </source>
</reference>
<dbReference type="SMART" id="SM00575">
    <property type="entry name" value="ZnF_PMZ"/>
    <property type="match status" value="1"/>
</dbReference>
<dbReference type="PANTHER" id="PTHR31973">
    <property type="entry name" value="POLYPROTEIN, PUTATIVE-RELATED"/>
    <property type="match status" value="1"/>
</dbReference>
<dbReference type="Pfam" id="PF04434">
    <property type="entry name" value="SWIM"/>
    <property type="match status" value="1"/>
</dbReference>
<dbReference type="PANTHER" id="PTHR31973:SF195">
    <property type="entry name" value="MUDR FAMILY TRANSPOSASE"/>
    <property type="match status" value="1"/>
</dbReference>
<evidence type="ECO:0000256" key="1">
    <source>
        <dbReference type="ARBA" id="ARBA00022723"/>
    </source>
</evidence>
<dbReference type="PROSITE" id="PS50966">
    <property type="entry name" value="ZF_SWIM"/>
    <property type="match status" value="1"/>
</dbReference>
<proteinExistence type="predicted"/>
<organism evidence="6 7">
    <name type="scientific">Arachis duranensis</name>
    <name type="common">Wild peanut</name>
    <dbReference type="NCBI Taxonomy" id="130453"/>
    <lineage>
        <taxon>Eukaryota</taxon>
        <taxon>Viridiplantae</taxon>
        <taxon>Streptophyta</taxon>
        <taxon>Embryophyta</taxon>
        <taxon>Tracheophyta</taxon>
        <taxon>Spermatophyta</taxon>
        <taxon>Magnoliopsida</taxon>
        <taxon>eudicotyledons</taxon>
        <taxon>Gunneridae</taxon>
        <taxon>Pentapetalae</taxon>
        <taxon>rosids</taxon>
        <taxon>fabids</taxon>
        <taxon>Fabales</taxon>
        <taxon>Fabaceae</taxon>
        <taxon>Papilionoideae</taxon>
        <taxon>50 kb inversion clade</taxon>
        <taxon>dalbergioids sensu lato</taxon>
        <taxon>Dalbergieae</taxon>
        <taxon>Pterocarpus clade</taxon>
        <taxon>Arachis</taxon>
    </lineage>
</organism>
<dbReference type="GO" id="GO:0008270">
    <property type="term" value="F:zinc ion binding"/>
    <property type="evidence" value="ECO:0007669"/>
    <property type="project" value="UniProtKB-KW"/>
</dbReference>
<evidence type="ECO:0000256" key="4">
    <source>
        <dbReference type="PROSITE-ProRule" id="PRU00325"/>
    </source>
</evidence>
<name>A0A6P4DLW5_ARADU</name>
<keyword evidence="3" id="KW-0862">Zinc</keyword>
<evidence type="ECO:0000259" key="5">
    <source>
        <dbReference type="PROSITE" id="PS50966"/>
    </source>
</evidence>
<evidence type="ECO:0000256" key="2">
    <source>
        <dbReference type="ARBA" id="ARBA00022771"/>
    </source>
</evidence>